<reference evidence="3" key="1">
    <citation type="journal article" date="2020" name="Stud. Mycol.">
        <title>101 Dothideomycetes genomes: a test case for predicting lifestyles and emergence of pathogens.</title>
        <authorList>
            <person name="Haridas S."/>
            <person name="Albert R."/>
            <person name="Binder M."/>
            <person name="Bloem J."/>
            <person name="Labutti K."/>
            <person name="Salamov A."/>
            <person name="Andreopoulos B."/>
            <person name="Baker S."/>
            <person name="Barry K."/>
            <person name="Bills G."/>
            <person name="Bluhm B."/>
            <person name="Cannon C."/>
            <person name="Castanera R."/>
            <person name="Culley D."/>
            <person name="Daum C."/>
            <person name="Ezra D."/>
            <person name="Gonzalez J."/>
            <person name="Henrissat B."/>
            <person name="Kuo A."/>
            <person name="Liang C."/>
            <person name="Lipzen A."/>
            <person name="Lutzoni F."/>
            <person name="Magnuson J."/>
            <person name="Mondo S."/>
            <person name="Nolan M."/>
            <person name="Ohm R."/>
            <person name="Pangilinan J."/>
            <person name="Park H.-J."/>
            <person name="Ramirez L."/>
            <person name="Alfaro M."/>
            <person name="Sun H."/>
            <person name="Tritt A."/>
            <person name="Yoshinaga Y."/>
            <person name="Zwiers L.-H."/>
            <person name="Turgeon B."/>
            <person name="Goodwin S."/>
            <person name="Spatafora J."/>
            <person name="Crous P."/>
            <person name="Grigoriev I."/>
        </authorList>
    </citation>
    <scope>NUCLEOTIDE SEQUENCE</scope>
    <source>
        <strain evidence="3">CBS 207.26</strain>
    </source>
</reference>
<dbReference type="InterPro" id="IPR019402">
    <property type="entry name" value="CWH43_N"/>
</dbReference>
<feature type="transmembrane region" description="Helical" evidence="1">
    <location>
        <begin position="63"/>
        <end position="84"/>
    </location>
</feature>
<gene>
    <name evidence="3" type="ORF">K469DRAFT_698722</name>
</gene>
<dbReference type="EMBL" id="ML994610">
    <property type="protein sequence ID" value="KAF2195162.1"/>
    <property type="molecule type" value="Genomic_DNA"/>
</dbReference>
<keyword evidence="1" id="KW-0472">Membrane</keyword>
<name>A0A6A6EVY6_9PEZI</name>
<feature type="domain" description="CWH43-like N-terminal" evidence="2">
    <location>
        <begin position="11"/>
        <end position="220"/>
    </location>
</feature>
<evidence type="ECO:0000313" key="4">
    <source>
        <dbReference type="Proteomes" id="UP000800200"/>
    </source>
</evidence>
<keyword evidence="1" id="KW-1133">Transmembrane helix</keyword>
<accession>A0A6A6EVY6</accession>
<keyword evidence="1" id="KW-0812">Transmembrane</keyword>
<feature type="transmembrane region" description="Helical" evidence="1">
    <location>
        <begin position="12"/>
        <end position="35"/>
    </location>
</feature>
<dbReference type="OrthoDB" id="10032492at2759"/>
<protein>
    <recommendedName>
        <fullName evidence="2">CWH43-like N-terminal domain-containing protein</fullName>
    </recommendedName>
</protein>
<evidence type="ECO:0000259" key="2">
    <source>
        <dbReference type="Pfam" id="PF10277"/>
    </source>
</evidence>
<feature type="transmembrane region" description="Helical" evidence="1">
    <location>
        <begin position="135"/>
        <end position="156"/>
    </location>
</feature>
<dbReference type="AlphaFoldDB" id="A0A6A6EVY6"/>
<keyword evidence="4" id="KW-1185">Reference proteome</keyword>
<feature type="transmembrane region" description="Helical" evidence="1">
    <location>
        <begin position="105"/>
        <end position="123"/>
    </location>
</feature>
<dbReference type="Proteomes" id="UP000800200">
    <property type="component" value="Unassembled WGS sequence"/>
</dbReference>
<sequence length="244" mass="27703">MFRIPIPLRHLWLFPLIAGTFWFLTLAALLITWLANGMPKYPKQSNPYVAFISDIAAFQLKPLFLIGGTVTALAFICTVFSVHFSRYDHRMYGIDDMKWKKGASVLAMLFGVVAGLALILLAVMDTFRFHEEHAVLLLVCFIGLVSSMVLTTVVYWDQVWRPSPFRRLRAFCTASAITVFVDFCVGVAFYCFMSSGYWRVAGILEWIVAFTGAIYLWCFVGFVSVPEEGIDEAESRALLREEFE</sequence>
<dbReference type="Pfam" id="PF10277">
    <property type="entry name" value="Frag1"/>
    <property type="match status" value="1"/>
</dbReference>
<proteinExistence type="predicted"/>
<organism evidence="3 4">
    <name type="scientific">Zopfia rhizophila CBS 207.26</name>
    <dbReference type="NCBI Taxonomy" id="1314779"/>
    <lineage>
        <taxon>Eukaryota</taxon>
        <taxon>Fungi</taxon>
        <taxon>Dikarya</taxon>
        <taxon>Ascomycota</taxon>
        <taxon>Pezizomycotina</taxon>
        <taxon>Dothideomycetes</taxon>
        <taxon>Dothideomycetes incertae sedis</taxon>
        <taxon>Zopfiaceae</taxon>
        <taxon>Zopfia</taxon>
    </lineage>
</organism>
<feature type="transmembrane region" description="Helical" evidence="1">
    <location>
        <begin position="196"/>
        <end position="220"/>
    </location>
</feature>
<feature type="transmembrane region" description="Helical" evidence="1">
    <location>
        <begin position="168"/>
        <end position="190"/>
    </location>
</feature>
<evidence type="ECO:0000256" key="1">
    <source>
        <dbReference type="SAM" id="Phobius"/>
    </source>
</evidence>
<evidence type="ECO:0000313" key="3">
    <source>
        <dbReference type="EMBL" id="KAF2195162.1"/>
    </source>
</evidence>